<dbReference type="AlphaFoldDB" id="A0A182MBL7"/>
<proteinExistence type="predicted"/>
<keyword evidence="2" id="KW-1185">Reference proteome</keyword>
<organism evidence="1 2">
    <name type="scientific">Anopheles culicifacies</name>
    <dbReference type="NCBI Taxonomy" id="139723"/>
    <lineage>
        <taxon>Eukaryota</taxon>
        <taxon>Metazoa</taxon>
        <taxon>Ecdysozoa</taxon>
        <taxon>Arthropoda</taxon>
        <taxon>Hexapoda</taxon>
        <taxon>Insecta</taxon>
        <taxon>Pterygota</taxon>
        <taxon>Neoptera</taxon>
        <taxon>Endopterygota</taxon>
        <taxon>Diptera</taxon>
        <taxon>Nematocera</taxon>
        <taxon>Culicoidea</taxon>
        <taxon>Culicidae</taxon>
        <taxon>Anophelinae</taxon>
        <taxon>Anopheles</taxon>
        <taxon>culicifacies species complex</taxon>
    </lineage>
</organism>
<accession>A0A182MBL7</accession>
<sequence>MLVMRLKAKQVIPQCRAVMISCTVDIPIASTPIGSTDTTVDTFAQDTGQTGHALGHILGYLQHARIVRFGHAEKPWPEPIIVRTEQWTVAGKTHQIDVILNEHDIADVQVAIGGTGRICDDQMCTAD</sequence>
<dbReference type="VEuPathDB" id="VectorBase:ACUA014276"/>
<evidence type="ECO:0000313" key="2">
    <source>
        <dbReference type="Proteomes" id="UP000075883"/>
    </source>
</evidence>
<dbReference type="EMBL" id="AXCM01004543">
    <property type="status" value="NOT_ANNOTATED_CDS"/>
    <property type="molecule type" value="Genomic_DNA"/>
</dbReference>
<reference evidence="1" key="2">
    <citation type="submission" date="2020-05" db="UniProtKB">
        <authorList>
            <consortium name="EnsemblMetazoa"/>
        </authorList>
    </citation>
    <scope>IDENTIFICATION</scope>
    <source>
        <strain evidence="1">A-37</strain>
    </source>
</reference>
<reference evidence="2" key="1">
    <citation type="submission" date="2013-09" db="EMBL/GenBank/DDBJ databases">
        <title>The Genome Sequence of Anopheles culicifacies species A.</title>
        <authorList>
            <consortium name="The Broad Institute Genomics Platform"/>
            <person name="Neafsey D.E."/>
            <person name="Besansky N."/>
            <person name="Howell P."/>
            <person name="Walton C."/>
            <person name="Young S.K."/>
            <person name="Zeng Q."/>
            <person name="Gargeya S."/>
            <person name="Fitzgerald M."/>
            <person name="Haas B."/>
            <person name="Abouelleil A."/>
            <person name="Allen A.W."/>
            <person name="Alvarado L."/>
            <person name="Arachchi H.M."/>
            <person name="Berlin A.M."/>
            <person name="Chapman S.B."/>
            <person name="Gainer-Dewar J."/>
            <person name="Goldberg J."/>
            <person name="Griggs A."/>
            <person name="Gujja S."/>
            <person name="Hansen M."/>
            <person name="Howarth C."/>
            <person name="Imamovic A."/>
            <person name="Ireland A."/>
            <person name="Larimer J."/>
            <person name="McCowan C."/>
            <person name="Murphy C."/>
            <person name="Pearson M."/>
            <person name="Poon T.W."/>
            <person name="Priest M."/>
            <person name="Roberts A."/>
            <person name="Saif S."/>
            <person name="Shea T."/>
            <person name="Sisk P."/>
            <person name="Sykes S."/>
            <person name="Wortman J."/>
            <person name="Nusbaum C."/>
            <person name="Birren B."/>
        </authorList>
    </citation>
    <scope>NUCLEOTIDE SEQUENCE [LARGE SCALE GENOMIC DNA]</scope>
    <source>
        <strain evidence="2">A-37</strain>
    </source>
</reference>
<dbReference type="EnsemblMetazoa" id="ACUA014276-RA">
    <property type="protein sequence ID" value="ACUA014276-PA"/>
    <property type="gene ID" value="ACUA014276"/>
</dbReference>
<name>A0A182MBL7_9DIPT</name>
<evidence type="ECO:0000313" key="1">
    <source>
        <dbReference type="EnsemblMetazoa" id="ACUA014276-PA"/>
    </source>
</evidence>
<dbReference type="Proteomes" id="UP000075883">
    <property type="component" value="Unassembled WGS sequence"/>
</dbReference>
<protein>
    <submittedName>
        <fullName evidence="1">Uncharacterized protein</fullName>
    </submittedName>
</protein>